<protein>
    <submittedName>
        <fullName evidence="1">Uncharacterized protein</fullName>
    </submittedName>
</protein>
<gene>
    <name evidence="1" type="ORF">AXG55_07885</name>
</gene>
<dbReference type="KEGG" id="saqi:AXG55_07885"/>
<name>A0A1L4D0V1_9BACT</name>
<organism evidence="1 2">
    <name type="scientific">Silvanigrella aquatica</name>
    <dbReference type="NCBI Taxonomy" id="1915309"/>
    <lineage>
        <taxon>Bacteria</taxon>
        <taxon>Pseudomonadati</taxon>
        <taxon>Bdellovibrionota</taxon>
        <taxon>Oligoflexia</taxon>
        <taxon>Silvanigrellales</taxon>
        <taxon>Silvanigrellaceae</taxon>
        <taxon>Silvanigrella</taxon>
    </lineage>
</organism>
<dbReference type="AlphaFoldDB" id="A0A1L4D0V1"/>
<evidence type="ECO:0000313" key="1">
    <source>
        <dbReference type="EMBL" id="APJ03829.1"/>
    </source>
</evidence>
<dbReference type="STRING" id="1915309.AXG55_07885"/>
<accession>A0A1L4D0V1</accession>
<sequence>MKINILIFTTIALISNSCVIGFSNMQNHIPEEFSKVYFPSTKDASVYAGNSSRLSFAIRQKIALRSDMQLTTLENARWALQVKILDRNQSIVAVDSCKNPSTPSVASGSYLCTSIHPELTNTADTPTTFPTSFNQPSISPSQEKIDLNVEAKAIDLNTGQTMWAKLYSANNIPSIVFNEIGDTDGNTTKYTQWTPDLHGLRYQEAIDNTVKAYSEAIAFDVQKMIFSSMPKKGDLEKSNAK</sequence>
<evidence type="ECO:0000313" key="2">
    <source>
        <dbReference type="Proteomes" id="UP000184731"/>
    </source>
</evidence>
<dbReference type="EMBL" id="CP017834">
    <property type="protein sequence ID" value="APJ03829.1"/>
    <property type="molecule type" value="Genomic_DNA"/>
</dbReference>
<dbReference type="Proteomes" id="UP000184731">
    <property type="component" value="Chromosome"/>
</dbReference>
<keyword evidence="2" id="KW-1185">Reference proteome</keyword>
<reference evidence="1 2" key="1">
    <citation type="submission" date="2016-10" db="EMBL/GenBank/DDBJ databases">
        <title>Silvanigrella aquatica sp. nov., isolated from a freshwater lake located in the Black Forest, Germany, description of Silvanigrellaceae fam. nov., Silvanigrellales ord. nov., reclassification of the order Bdellovibrionales in the class Oligoflexia, reclassification of the families Bacteriovoracaceae and Halobacteriovoraceae in the new order Bacteriovoracales ord. nov., and reclassification of the family Pseudobacteriovoracaceae in the order Oligoflexiales.</title>
        <authorList>
            <person name="Hahn M.W."/>
            <person name="Schmidt J."/>
            <person name="Koll U."/>
            <person name="Rohde M."/>
            <person name="Verbag S."/>
            <person name="Pitt A."/>
            <person name="Nakai R."/>
            <person name="Naganuma T."/>
            <person name="Lang E."/>
        </authorList>
    </citation>
    <scope>NUCLEOTIDE SEQUENCE [LARGE SCALE GENOMIC DNA]</scope>
    <source>
        <strain evidence="1 2">MWH-Nonnen-W8red</strain>
    </source>
</reference>
<proteinExistence type="predicted"/>